<evidence type="ECO:0000313" key="3">
    <source>
        <dbReference type="Proteomes" id="UP000566819"/>
    </source>
</evidence>
<dbReference type="AlphaFoldDB" id="A0A8H4RCC2"/>
<protein>
    <submittedName>
        <fullName evidence="2">Uncharacterized protein</fullName>
    </submittedName>
</protein>
<sequence length="178" mass="19119">MNSFKDIALKNISGEYIGSHILDALITDGSYTLATRAPNPLSSIRVDFPLSHAEPPLRAPTPRRGSSTFETPQQNREALCLAGKTHCGYVDIEARRISRTSGADLTLASSMTRSWNNHLLPDSSMATLFPRKTGIDDPLDDLAAEGADVGCAGAHLLAFGEEDCGFCVPFVLVVDTKV</sequence>
<comment type="caution">
    <text evidence="2">The sequence shown here is derived from an EMBL/GenBank/DDBJ whole genome shotgun (WGS) entry which is preliminary data.</text>
</comment>
<evidence type="ECO:0000313" key="2">
    <source>
        <dbReference type="EMBL" id="KAF4626933.1"/>
    </source>
</evidence>
<name>A0A8H4RCC2_9HELO</name>
<dbReference type="EMBL" id="JAAMPI010001058">
    <property type="protein sequence ID" value="KAF4626933.1"/>
    <property type="molecule type" value="Genomic_DNA"/>
</dbReference>
<accession>A0A8H4RCC2</accession>
<proteinExistence type="predicted"/>
<gene>
    <name evidence="2" type="ORF">G7Y89_g11224</name>
</gene>
<keyword evidence="3" id="KW-1185">Reference proteome</keyword>
<feature type="region of interest" description="Disordered" evidence="1">
    <location>
        <begin position="52"/>
        <end position="73"/>
    </location>
</feature>
<feature type="compositionally biased region" description="Polar residues" evidence="1">
    <location>
        <begin position="64"/>
        <end position="73"/>
    </location>
</feature>
<evidence type="ECO:0000256" key="1">
    <source>
        <dbReference type="SAM" id="MobiDB-lite"/>
    </source>
</evidence>
<dbReference type="Proteomes" id="UP000566819">
    <property type="component" value="Unassembled WGS sequence"/>
</dbReference>
<reference evidence="2 3" key="1">
    <citation type="submission" date="2020-03" db="EMBL/GenBank/DDBJ databases">
        <title>Draft Genome Sequence of Cudoniella acicularis.</title>
        <authorList>
            <person name="Buettner E."/>
            <person name="Kellner H."/>
        </authorList>
    </citation>
    <scope>NUCLEOTIDE SEQUENCE [LARGE SCALE GENOMIC DNA]</scope>
    <source>
        <strain evidence="2 3">DSM 108380</strain>
    </source>
</reference>
<organism evidence="2 3">
    <name type="scientific">Cudoniella acicularis</name>
    <dbReference type="NCBI Taxonomy" id="354080"/>
    <lineage>
        <taxon>Eukaryota</taxon>
        <taxon>Fungi</taxon>
        <taxon>Dikarya</taxon>
        <taxon>Ascomycota</taxon>
        <taxon>Pezizomycotina</taxon>
        <taxon>Leotiomycetes</taxon>
        <taxon>Helotiales</taxon>
        <taxon>Tricladiaceae</taxon>
        <taxon>Cudoniella</taxon>
    </lineage>
</organism>